<keyword evidence="11" id="KW-0325">Glycoprotein</keyword>
<keyword evidence="6 12" id="KW-0547">Nucleotide-binding</keyword>
<keyword evidence="10 13" id="KW-0472">Membrane</keyword>
<evidence type="ECO:0000313" key="16">
    <source>
        <dbReference type="Proteomes" id="UP001151287"/>
    </source>
</evidence>
<evidence type="ECO:0000256" key="6">
    <source>
        <dbReference type="ARBA" id="ARBA00022741"/>
    </source>
</evidence>
<evidence type="ECO:0000256" key="2">
    <source>
        <dbReference type="ARBA" id="ARBA00022527"/>
    </source>
</evidence>
<dbReference type="SMART" id="SM00220">
    <property type="entry name" value="S_TKc"/>
    <property type="match status" value="1"/>
</dbReference>
<dbReference type="AlphaFoldDB" id="A0A9P9Z9Q3"/>
<keyword evidence="8 12" id="KW-0067">ATP-binding</keyword>
<feature type="binding site" evidence="12">
    <location>
        <position position="404"/>
    </location>
    <ligand>
        <name>ATP</name>
        <dbReference type="ChEBI" id="CHEBI:30616"/>
    </ligand>
</feature>
<evidence type="ECO:0000256" key="7">
    <source>
        <dbReference type="ARBA" id="ARBA00022777"/>
    </source>
</evidence>
<proteinExistence type="predicted"/>
<evidence type="ECO:0000256" key="9">
    <source>
        <dbReference type="ARBA" id="ARBA00022989"/>
    </source>
</evidence>
<feature type="transmembrane region" description="Helical" evidence="13">
    <location>
        <begin position="43"/>
        <end position="65"/>
    </location>
</feature>
<evidence type="ECO:0000313" key="15">
    <source>
        <dbReference type="EMBL" id="KAJ1684939.1"/>
    </source>
</evidence>
<dbReference type="GO" id="GO:0005524">
    <property type="term" value="F:ATP binding"/>
    <property type="evidence" value="ECO:0007669"/>
    <property type="project" value="UniProtKB-UniRule"/>
</dbReference>
<keyword evidence="4 13" id="KW-0812">Transmembrane</keyword>
<dbReference type="SUPFAM" id="SSF56112">
    <property type="entry name" value="Protein kinase-like (PK-like)"/>
    <property type="match status" value="1"/>
</dbReference>
<evidence type="ECO:0000256" key="3">
    <source>
        <dbReference type="ARBA" id="ARBA00022679"/>
    </source>
</evidence>
<evidence type="ECO:0000256" key="5">
    <source>
        <dbReference type="ARBA" id="ARBA00022729"/>
    </source>
</evidence>
<dbReference type="PROSITE" id="PS00107">
    <property type="entry name" value="PROTEIN_KINASE_ATP"/>
    <property type="match status" value="1"/>
</dbReference>
<evidence type="ECO:0000256" key="10">
    <source>
        <dbReference type="ARBA" id="ARBA00023136"/>
    </source>
</evidence>
<dbReference type="PROSITE" id="PS00108">
    <property type="entry name" value="PROTEIN_KINASE_ST"/>
    <property type="match status" value="1"/>
</dbReference>
<keyword evidence="9 13" id="KW-1133">Transmembrane helix</keyword>
<feature type="transmembrane region" description="Helical" evidence="13">
    <location>
        <begin position="303"/>
        <end position="325"/>
    </location>
</feature>
<dbReference type="OrthoDB" id="4062651at2759"/>
<dbReference type="CDD" id="cd14066">
    <property type="entry name" value="STKc_IRAK"/>
    <property type="match status" value="1"/>
</dbReference>
<dbReference type="InterPro" id="IPR000719">
    <property type="entry name" value="Prot_kinase_dom"/>
</dbReference>
<evidence type="ECO:0000259" key="14">
    <source>
        <dbReference type="PROSITE" id="PS50011"/>
    </source>
</evidence>
<dbReference type="EMBL" id="JAMQYH010000005">
    <property type="protein sequence ID" value="KAJ1684939.1"/>
    <property type="molecule type" value="Genomic_DNA"/>
</dbReference>
<name>A0A9P9Z9Q3_9POAL</name>
<evidence type="ECO:0000256" key="4">
    <source>
        <dbReference type="ARBA" id="ARBA00022692"/>
    </source>
</evidence>
<reference evidence="15" key="1">
    <citation type="journal article" date="2022" name="Cell">
        <title>Repeat-based holocentromeres influence genome architecture and karyotype evolution.</title>
        <authorList>
            <person name="Hofstatter P.G."/>
            <person name="Thangavel G."/>
            <person name="Lux T."/>
            <person name="Neumann P."/>
            <person name="Vondrak T."/>
            <person name="Novak P."/>
            <person name="Zhang M."/>
            <person name="Costa L."/>
            <person name="Castellani M."/>
            <person name="Scott A."/>
            <person name="Toegelov H."/>
            <person name="Fuchs J."/>
            <person name="Mata-Sucre Y."/>
            <person name="Dias Y."/>
            <person name="Vanzela A.L.L."/>
            <person name="Huettel B."/>
            <person name="Almeida C.C.S."/>
            <person name="Simkova H."/>
            <person name="Souza G."/>
            <person name="Pedrosa-Harand A."/>
            <person name="Macas J."/>
            <person name="Mayer K.F.X."/>
            <person name="Houben A."/>
            <person name="Marques A."/>
        </authorList>
    </citation>
    <scope>NUCLEOTIDE SEQUENCE</scope>
    <source>
        <strain evidence="15">RhyBre1mFocal</strain>
    </source>
</reference>
<keyword evidence="16" id="KW-1185">Reference proteome</keyword>
<dbReference type="InterPro" id="IPR017441">
    <property type="entry name" value="Protein_kinase_ATP_BS"/>
</dbReference>
<dbReference type="GO" id="GO:0005886">
    <property type="term" value="C:plasma membrane"/>
    <property type="evidence" value="ECO:0007669"/>
    <property type="project" value="UniProtKB-ARBA"/>
</dbReference>
<dbReference type="InterPro" id="IPR008271">
    <property type="entry name" value="Ser/Thr_kinase_AS"/>
</dbReference>
<dbReference type="Gene3D" id="3.30.200.20">
    <property type="entry name" value="Phosphorylase Kinase, domain 1"/>
    <property type="match status" value="1"/>
</dbReference>
<keyword evidence="3" id="KW-0808">Transferase</keyword>
<dbReference type="InterPro" id="IPR011009">
    <property type="entry name" value="Kinase-like_dom_sf"/>
</dbReference>
<dbReference type="PROSITE" id="PS50011">
    <property type="entry name" value="PROTEIN_KINASE_DOM"/>
    <property type="match status" value="1"/>
</dbReference>
<dbReference type="Pfam" id="PF00069">
    <property type="entry name" value="Pkinase"/>
    <property type="match status" value="1"/>
</dbReference>
<keyword evidence="2" id="KW-0723">Serine/threonine-protein kinase</keyword>
<dbReference type="Gene3D" id="1.10.510.10">
    <property type="entry name" value="Transferase(Phosphotransferase) domain 1"/>
    <property type="match status" value="1"/>
</dbReference>
<dbReference type="FunFam" id="1.10.510.10:FF:000161">
    <property type="entry name" value="Wall-associated receptor kinase-like 20"/>
    <property type="match status" value="1"/>
</dbReference>
<dbReference type="GO" id="GO:0004674">
    <property type="term" value="F:protein serine/threonine kinase activity"/>
    <property type="evidence" value="ECO:0007669"/>
    <property type="project" value="UniProtKB-KW"/>
</dbReference>
<keyword evidence="7" id="KW-0418">Kinase</keyword>
<dbReference type="PANTHER" id="PTHR46008:SF2">
    <property type="entry name" value="LEAF RUST 10 DISEASE-RESISTANCE LOCUS RECEPTOR-LIKE PROTEIN KINASE-LIKE 1.4"/>
    <property type="match status" value="1"/>
</dbReference>
<protein>
    <recommendedName>
        <fullName evidence="14">Protein kinase domain-containing protein</fullName>
    </recommendedName>
</protein>
<evidence type="ECO:0000256" key="11">
    <source>
        <dbReference type="ARBA" id="ARBA00023180"/>
    </source>
</evidence>
<feature type="domain" description="Protein kinase" evidence="14">
    <location>
        <begin position="376"/>
        <end position="653"/>
    </location>
</feature>
<comment type="subcellular location">
    <subcellularLocation>
        <location evidence="1">Membrane</location>
        <topology evidence="1">Single-pass membrane protein</topology>
    </subcellularLocation>
</comment>
<dbReference type="PANTHER" id="PTHR46008">
    <property type="entry name" value="LEAF RUST 10 DISEASE-RESISTANCE LOCUS RECEPTOR-LIKE PROTEIN KINASE-LIKE 1.4"/>
    <property type="match status" value="1"/>
</dbReference>
<evidence type="ECO:0000256" key="13">
    <source>
        <dbReference type="SAM" id="Phobius"/>
    </source>
</evidence>
<sequence>MVVALLALSICWGNFIFDAHEFSNIVCLPLHVCISLPSFHLLMNSFVMSLSPICLFSLFFLFPCLSSFCLPEPKPARLPCNSSIEIKPPFYLTNGTTPLCKDDAINVKCGSVYKGPQVFLFPFGNVWFSLENILYAPEGPEKYSLNRLVVRDTPLEQLLNSSNCGNLLISFQTSSHEHFNYEQYLSFSKNITSLCHSLNLSSHSPIITYEYTLNYSATTATTLPKDCYKKSPNASFEWTFSFDVDGGVFPLSAQYSYNLLPLQGCFNQSIAVGDCGEECNPIKGDAGKTESSGKSSRPATKSILIGTTIGFAGLFIVCCVFLILLKRNKLDCASSSSNLLMRRDTSEQYSYDAEMVESQYTQIFSYVELDEATEGFSASKELGDGGFGTVYKGKLRDGRIVAVKRLYKNNYKRAEQFVNEVEILSRLHHPNLVTLYGCTARTSSELLLVFEFVPNGTIADHLHGLGSSENVLSWPIRLSIAVETADALAYLHAVEPQIIHRDVKTNNILLDDGFHVKIGDFGLSRLFPLDVTHVSTVPQGTPGYVDPVYHQCYQLTDKSDVYSFGVVLVELISSKPAVDITRSKDEINLASLALNKIQTDELDELVDPALGFQSDPEVRQMISLVAEVAFRCLQSDRDMRPSMKEVLEVLRLIQKGNFRGEKIGKLESDAVYSPDTVMSGWISQSTTPNTSA</sequence>
<dbReference type="Proteomes" id="UP001151287">
    <property type="component" value="Unassembled WGS sequence"/>
</dbReference>
<keyword evidence="5" id="KW-0732">Signal</keyword>
<gene>
    <name evidence="15" type="ORF">LUZ63_016329</name>
</gene>
<evidence type="ECO:0000256" key="12">
    <source>
        <dbReference type="PROSITE-ProRule" id="PRU10141"/>
    </source>
</evidence>
<evidence type="ECO:0000256" key="8">
    <source>
        <dbReference type="ARBA" id="ARBA00022840"/>
    </source>
</evidence>
<dbReference type="FunFam" id="3.30.200.20:FF:000162">
    <property type="entry name" value="Adenine nucleotide alpha hydrolase-like domain kinase"/>
    <property type="match status" value="1"/>
</dbReference>
<accession>A0A9P9Z9Q3</accession>
<organism evidence="15 16">
    <name type="scientific">Rhynchospora breviuscula</name>
    <dbReference type="NCBI Taxonomy" id="2022672"/>
    <lineage>
        <taxon>Eukaryota</taxon>
        <taxon>Viridiplantae</taxon>
        <taxon>Streptophyta</taxon>
        <taxon>Embryophyta</taxon>
        <taxon>Tracheophyta</taxon>
        <taxon>Spermatophyta</taxon>
        <taxon>Magnoliopsida</taxon>
        <taxon>Liliopsida</taxon>
        <taxon>Poales</taxon>
        <taxon>Cyperaceae</taxon>
        <taxon>Cyperoideae</taxon>
        <taxon>Rhynchosporeae</taxon>
        <taxon>Rhynchospora</taxon>
    </lineage>
</organism>
<evidence type="ECO:0000256" key="1">
    <source>
        <dbReference type="ARBA" id="ARBA00004167"/>
    </source>
</evidence>
<comment type="caution">
    <text evidence="15">The sequence shown here is derived from an EMBL/GenBank/DDBJ whole genome shotgun (WGS) entry which is preliminary data.</text>
</comment>